<dbReference type="Gene3D" id="1.10.10.10">
    <property type="entry name" value="Winged helix-like DNA-binding domain superfamily/Winged helix DNA-binding domain"/>
    <property type="match status" value="1"/>
</dbReference>
<dbReference type="InterPro" id="IPR001867">
    <property type="entry name" value="OmpR/PhoB-type_DNA-bd"/>
</dbReference>
<sequence length="220" mass="25494">MTAGKTIKVNFVSKDPILIEKLKPYKERRAELDIIFSEQPMAGEGKPDIFVLPVEMLLEHQVDLLYGQRGISVIAYGPGRYLRRAFLSGCMDYLKSPWDSEELECRVDRIIEKQRQLFTFPWGDFTLREGHLHCTTAKLGLSVQERIILKKLILNRNQPVSRDVLYYAMWGKPYTKKSRVVDMHISALRRKLYSNLPHSKGCITSIKGLGYMISWTNQEK</sequence>
<proteinExistence type="predicted"/>
<dbReference type="Pfam" id="PF00486">
    <property type="entry name" value="Trans_reg_C"/>
    <property type="match status" value="1"/>
</dbReference>
<evidence type="ECO:0000313" key="3">
    <source>
        <dbReference type="EMBL" id="KKL75895.1"/>
    </source>
</evidence>
<dbReference type="GO" id="GO:0003677">
    <property type="term" value="F:DNA binding"/>
    <property type="evidence" value="ECO:0007669"/>
    <property type="project" value="UniProtKB-KW"/>
</dbReference>
<evidence type="ECO:0000259" key="2">
    <source>
        <dbReference type="PROSITE" id="PS51755"/>
    </source>
</evidence>
<dbReference type="InterPro" id="IPR011006">
    <property type="entry name" value="CheY-like_superfamily"/>
</dbReference>
<dbReference type="SMART" id="SM00862">
    <property type="entry name" value="Trans_reg_C"/>
    <property type="match status" value="1"/>
</dbReference>
<keyword evidence="1" id="KW-0238">DNA-binding</keyword>
<accession>A0A0F9H2P5</accession>
<dbReference type="SUPFAM" id="SSF46894">
    <property type="entry name" value="C-terminal effector domain of the bipartite response regulators"/>
    <property type="match status" value="1"/>
</dbReference>
<comment type="caution">
    <text evidence="3">The sequence shown here is derived from an EMBL/GenBank/DDBJ whole genome shotgun (WGS) entry which is preliminary data.</text>
</comment>
<reference evidence="3" key="1">
    <citation type="journal article" date="2015" name="Nature">
        <title>Complex archaea that bridge the gap between prokaryotes and eukaryotes.</title>
        <authorList>
            <person name="Spang A."/>
            <person name="Saw J.H."/>
            <person name="Jorgensen S.L."/>
            <person name="Zaremba-Niedzwiedzka K."/>
            <person name="Martijn J."/>
            <person name="Lind A.E."/>
            <person name="van Eijk R."/>
            <person name="Schleper C."/>
            <person name="Guy L."/>
            <person name="Ettema T.J."/>
        </authorList>
    </citation>
    <scope>NUCLEOTIDE SEQUENCE</scope>
</reference>
<dbReference type="PROSITE" id="PS51755">
    <property type="entry name" value="OMPR_PHOB"/>
    <property type="match status" value="1"/>
</dbReference>
<gene>
    <name evidence="3" type="ORF">LCGC14_2050330</name>
</gene>
<evidence type="ECO:0000256" key="1">
    <source>
        <dbReference type="ARBA" id="ARBA00023125"/>
    </source>
</evidence>
<feature type="domain" description="OmpR/PhoB-type" evidence="2">
    <location>
        <begin position="108"/>
        <end position="215"/>
    </location>
</feature>
<protein>
    <recommendedName>
        <fullName evidence="2">OmpR/PhoB-type domain-containing protein</fullName>
    </recommendedName>
</protein>
<organism evidence="3">
    <name type="scientific">marine sediment metagenome</name>
    <dbReference type="NCBI Taxonomy" id="412755"/>
    <lineage>
        <taxon>unclassified sequences</taxon>
        <taxon>metagenomes</taxon>
        <taxon>ecological metagenomes</taxon>
    </lineage>
</organism>
<dbReference type="SUPFAM" id="SSF52172">
    <property type="entry name" value="CheY-like"/>
    <property type="match status" value="1"/>
</dbReference>
<dbReference type="InterPro" id="IPR016032">
    <property type="entry name" value="Sig_transdc_resp-reg_C-effctor"/>
</dbReference>
<dbReference type="AlphaFoldDB" id="A0A0F9H2P5"/>
<dbReference type="GO" id="GO:0006355">
    <property type="term" value="P:regulation of DNA-templated transcription"/>
    <property type="evidence" value="ECO:0007669"/>
    <property type="project" value="InterPro"/>
</dbReference>
<dbReference type="CDD" id="cd00383">
    <property type="entry name" value="trans_reg_C"/>
    <property type="match status" value="1"/>
</dbReference>
<dbReference type="GO" id="GO:0000160">
    <property type="term" value="P:phosphorelay signal transduction system"/>
    <property type="evidence" value="ECO:0007669"/>
    <property type="project" value="InterPro"/>
</dbReference>
<dbReference type="InterPro" id="IPR036388">
    <property type="entry name" value="WH-like_DNA-bd_sf"/>
</dbReference>
<dbReference type="EMBL" id="LAZR01024220">
    <property type="protein sequence ID" value="KKL75895.1"/>
    <property type="molecule type" value="Genomic_DNA"/>
</dbReference>
<name>A0A0F9H2P5_9ZZZZ</name>